<dbReference type="Gene3D" id="2.130.10.10">
    <property type="entry name" value="YVTN repeat-like/Quinoprotein amine dehydrogenase"/>
    <property type="match status" value="1"/>
</dbReference>
<dbReference type="SUPFAM" id="SSF110296">
    <property type="entry name" value="Oligoxyloglucan reducing end-specific cellobiohydrolase"/>
    <property type="match status" value="1"/>
</dbReference>
<keyword evidence="3" id="KW-1185">Reference proteome</keyword>
<dbReference type="RefSeq" id="WP_027638787.1">
    <property type="nucleotide sequence ID" value="NZ_BAAACD010000030.1"/>
</dbReference>
<dbReference type="eggNOG" id="ENOG503192J">
    <property type="taxonomic scope" value="Bacteria"/>
</dbReference>
<dbReference type="STRING" id="1529.SAMN04487885_12537"/>
<dbReference type="GeneID" id="90543451"/>
<sequence length="244" mass="27460">MNHKKIVIAILTIALGLGAYYGSKGIVNKVNENYTETNPLKEEKKKDTSENYVDTTTDIDRMISRAIDGEHPVTLNVKTEENYVIRDGSLYITMDKGKSWLKVPDDKDAGYAKISGYLDEIEVSNVYTSNNKTAIIYGGKGSENISIITTESEYNGEAWSVGTISKTANHNLNRTYERMYIDFVDDEKTGYIATIEKTVDGKGRVRAYRSVNTGVTWDPVDREDNLYKDILNHFKLGGLIDDKK</sequence>
<evidence type="ECO:0000313" key="4">
    <source>
        <dbReference type="Proteomes" id="UP000246114"/>
    </source>
</evidence>
<dbReference type="InterPro" id="IPR015943">
    <property type="entry name" value="WD40/YVTN_repeat-like_dom_sf"/>
</dbReference>
<dbReference type="EMBL" id="FOOE01000025">
    <property type="protein sequence ID" value="SFG09550.1"/>
    <property type="molecule type" value="Genomic_DNA"/>
</dbReference>
<reference evidence="2 3" key="1">
    <citation type="submission" date="2016-10" db="EMBL/GenBank/DDBJ databases">
        <authorList>
            <person name="de Groot N.N."/>
        </authorList>
    </citation>
    <scope>NUCLEOTIDE SEQUENCE [LARGE SCALE GENOMIC DNA]</scope>
    <source>
        <strain evidence="2 3">NLAE-zl-G419</strain>
    </source>
</reference>
<evidence type="ECO:0000313" key="3">
    <source>
        <dbReference type="Proteomes" id="UP000182135"/>
    </source>
</evidence>
<organism evidence="2 3">
    <name type="scientific">Clostridium cadaveris</name>
    <dbReference type="NCBI Taxonomy" id="1529"/>
    <lineage>
        <taxon>Bacteria</taxon>
        <taxon>Bacillati</taxon>
        <taxon>Bacillota</taxon>
        <taxon>Clostridia</taxon>
        <taxon>Eubacteriales</taxon>
        <taxon>Clostridiaceae</taxon>
        <taxon>Clostridium</taxon>
    </lineage>
</organism>
<dbReference type="OrthoDB" id="1900320at2"/>
<dbReference type="EMBL" id="QAMZ01000029">
    <property type="protein sequence ID" value="PWL54000.1"/>
    <property type="molecule type" value="Genomic_DNA"/>
</dbReference>
<proteinExistence type="predicted"/>
<reference evidence="1 4" key="2">
    <citation type="submission" date="2018-03" db="EMBL/GenBank/DDBJ databases">
        <title>The uncultured portion of the human microbiome is neutrally assembled.</title>
        <authorList>
            <person name="Jeraldo P."/>
            <person name="Boardman L."/>
            <person name="White B.A."/>
            <person name="Nelson H."/>
            <person name="Goldenfeld N."/>
            <person name="Chia N."/>
        </authorList>
    </citation>
    <scope>NUCLEOTIDE SEQUENCE [LARGE SCALE GENOMIC DNA]</scope>
    <source>
        <strain evidence="1">CIM:MAG 903</strain>
    </source>
</reference>
<dbReference type="Proteomes" id="UP000246114">
    <property type="component" value="Unassembled WGS sequence"/>
</dbReference>
<evidence type="ECO:0000313" key="2">
    <source>
        <dbReference type="EMBL" id="SFG09550.1"/>
    </source>
</evidence>
<gene>
    <name evidence="1" type="ORF">DBY38_06275</name>
    <name evidence="2" type="ORF">SAMN04487885_12537</name>
</gene>
<name>A0A1I2P2A7_9CLOT</name>
<dbReference type="Proteomes" id="UP000182135">
    <property type="component" value="Unassembled WGS sequence"/>
</dbReference>
<evidence type="ECO:0000313" key="1">
    <source>
        <dbReference type="EMBL" id="PWL54000.1"/>
    </source>
</evidence>
<accession>A0A1I2P2A7</accession>
<protein>
    <submittedName>
        <fullName evidence="2">Uncharacterized protein</fullName>
    </submittedName>
</protein>
<dbReference type="AlphaFoldDB" id="A0A1I2P2A7"/>